<reference evidence="18 19" key="1">
    <citation type="submission" date="2019-07" db="EMBL/GenBank/DDBJ databases">
        <title>Draft genome assembly of a fouling barnacle, Amphibalanus amphitrite (Darwin, 1854): The first reference genome for Thecostraca.</title>
        <authorList>
            <person name="Kim W."/>
        </authorList>
    </citation>
    <scope>NUCLEOTIDE SEQUENCE [LARGE SCALE GENOMIC DNA]</scope>
    <source>
        <strain evidence="18">SNU_AA5</strain>
        <tissue evidence="18">Soma without cirri and trophi</tissue>
    </source>
</reference>
<evidence type="ECO:0000256" key="15">
    <source>
        <dbReference type="ARBA" id="ARBA00030513"/>
    </source>
</evidence>
<dbReference type="CDD" id="cd14819">
    <property type="entry name" value="Translin"/>
    <property type="match status" value="1"/>
</dbReference>
<dbReference type="InterPro" id="IPR033956">
    <property type="entry name" value="Translin"/>
</dbReference>
<dbReference type="AlphaFoldDB" id="A0A6A4V0U3"/>
<dbReference type="Pfam" id="PF01997">
    <property type="entry name" value="Translin"/>
    <property type="match status" value="1"/>
</dbReference>
<dbReference type="Proteomes" id="UP000440578">
    <property type="component" value="Unassembled WGS sequence"/>
</dbReference>
<evidence type="ECO:0000313" key="19">
    <source>
        <dbReference type="Proteomes" id="UP000440578"/>
    </source>
</evidence>
<evidence type="ECO:0000256" key="10">
    <source>
        <dbReference type="ARBA" id="ARBA00022884"/>
    </source>
</evidence>
<evidence type="ECO:0000256" key="12">
    <source>
        <dbReference type="ARBA" id="ARBA00023242"/>
    </source>
</evidence>
<feature type="coiled-coil region" evidence="17">
    <location>
        <begin position="18"/>
        <end position="52"/>
    </location>
</feature>
<evidence type="ECO:0000256" key="7">
    <source>
        <dbReference type="ARBA" id="ARBA00022722"/>
    </source>
</evidence>
<protein>
    <recommendedName>
        <fullName evidence="5">Translin</fullName>
    </recommendedName>
    <alternativeName>
        <fullName evidence="15">Component 3 of promoter of RISC</fullName>
    </alternativeName>
</protein>
<evidence type="ECO:0000256" key="11">
    <source>
        <dbReference type="ARBA" id="ARBA00023125"/>
    </source>
</evidence>
<comment type="subunit">
    <text evidence="4">Ring-shaped heterooctamer of six TSN and two TSNAX subunits, DNA/RNA binding occurs inside the ring.</text>
</comment>
<keyword evidence="16" id="KW-0460">Magnesium</keyword>
<proteinExistence type="inferred from homology"/>
<dbReference type="InterPro" id="IPR002848">
    <property type="entry name" value="Translin_fam"/>
</dbReference>
<dbReference type="FunFam" id="1.20.58.190:FF:000001">
    <property type="entry name" value="Translin"/>
    <property type="match status" value="1"/>
</dbReference>
<evidence type="ECO:0000256" key="17">
    <source>
        <dbReference type="SAM" id="Coils"/>
    </source>
</evidence>
<dbReference type="Gene3D" id="1.20.58.190">
    <property type="entry name" value="Translin, domain 1"/>
    <property type="match status" value="1"/>
</dbReference>
<sequence length="227" mass="26199">MDSSNNLSDVFLQYSAYMEDEQSLREEIRSQVRELEQTAREMTTLLQSVHQQDGIQNIPAICEKAKGLYPTIKEHYAALSKKVPKDQYYRFHDHWRFVTQRMAFVAALLVYLETEQLATQQMVADAIGVALNKEDGFILDLEDYLAGLLMLSSELSRFVVNSVTAGDYLRPFRVAQFLSELSAGFRLLNLKNDNLRKRFDGLKYDLKKVEEVVYDLSIRGLKPKQET</sequence>
<keyword evidence="12" id="KW-0539">Nucleus</keyword>
<keyword evidence="11" id="KW-0238">DNA-binding</keyword>
<keyword evidence="7" id="KW-0540">Nuclease</keyword>
<evidence type="ECO:0000256" key="6">
    <source>
        <dbReference type="ARBA" id="ARBA00022490"/>
    </source>
</evidence>
<dbReference type="FunFam" id="1.20.58.200:FF:000002">
    <property type="entry name" value="Putative translin"/>
    <property type="match status" value="1"/>
</dbReference>
<keyword evidence="19" id="KW-1185">Reference proteome</keyword>
<evidence type="ECO:0000256" key="16">
    <source>
        <dbReference type="PIRSR" id="PIRSR602848-1"/>
    </source>
</evidence>
<gene>
    <name evidence="18" type="primary">Tsn_1</name>
    <name evidence="18" type="ORF">FJT64_014735</name>
</gene>
<dbReference type="GO" id="GO:0005737">
    <property type="term" value="C:cytoplasm"/>
    <property type="evidence" value="ECO:0007669"/>
    <property type="project" value="UniProtKB-SubCell"/>
</dbReference>
<feature type="binding site" evidence="16">
    <location>
        <position position="154"/>
    </location>
    <ligand>
        <name>Mg(2+)</name>
        <dbReference type="ChEBI" id="CHEBI:18420"/>
    </ligand>
</feature>
<comment type="subcellular location">
    <subcellularLocation>
        <location evidence="2">Cytoplasm</location>
    </subcellularLocation>
    <subcellularLocation>
        <location evidence="1">Nucleus</location>
    </subcellularLocation>
</comment>
<dbReference type="InterPro" id="IPR016068">
    <property type="entry name" value="Translin_N"/>
</dbReference>
<dbReference type="GO" id="GO:0004519">
    <property type="term" value="F:endonuclease activity"/>
    <property type="evidence" value="ECO:0007669"/>
    <property type="project" value="UniProtKB-KW"/>
</dbReference>
<dbReference type="GO" id="GO:0003723">
    <property type="term" value="F:RNA binding"/>
    <property type="evidence" value="ECO:0007669"/>
    <property type="project" value="UniProtKB-KW"/>
</dbReference>
<dbReference type="GO" id="GO:0003697">
    <property type="term" value="F:single-stranded DNA binding"/>
    <property type="evidence" value="ECO:0007669"/>
    <property type="project" value="InterPro"/>
</dbReference>
<dbReference type="GO" id="GO:0016787">
    <property type="term" value="F:hydrolase activity"/>
    <property type="evidence" value="ECO:0007669"/>
    <property type="project" value="UniProtKB-KW"/>
</dbReference>
<comment type="function">
    <text evidence="13">DNA-binding protein that specifically recognizes consensus sequences at the breakpoint junctions in chromosomal translocations, mostly involving immunoglobulin (Ig)/T-cell receptor gene segments. Seems to recognize single-stranded DNA ends generated by staggered breaks occurring at recombination hot spots.</text>
</comment>
<dbReference type="Gene3D" id="1.20.58.200">
    <property type="entry name" value="Translin, domain 2"/>
    <property type="match status" value="1"/>
</dbReference>
<dbReference type="GO" id="GO:0046872">
    <property type="term" value="F:metal ion binding"/>
    <property type="evidence" value="ECO:0007669"/>
    <property type="project" value="UniProtKB-KW"/>
</dbReference>
<evidence type="ECO:0000256" key="9">
    <source>
        <dbReference type="ARBA" id="ARBA00022801"/>
    </source>
</evidence>
<dbReference type="EMBL" id="VIIS01002228">
    <property type="protein sequence ID" value="KAF0286799.1"/>
    <property type="molecule type" value="Genomic_DNA"/>
</dbReference>
<evidence type="ECO:0000256" key="4">
    <source>
        <dbReference type="ARBA" id="ARBA00011685"/>
    </source>
</evidence>
<evidence type="ECO:0000256" key="8">
    <source>
        <dbReference type="ARBA" id="ARBA00022759"/>
    </source>
</evidence>
<dbReference type="InterPro" id="IPR036081">
    <property type="entry name" value="Translin_sf"/>
</dbReference>
<evidence type="ECO:0000256" key="3">
    <source>
        <dbReference type="ARBA" id="ARBA00005902"/>
    </source>
</evidence>
<comment type="caution">
    <text evidence="18">The sequence shown here is derived from an EMBL/GenBank/DDBJ whole genome shotgun (WGS) entry which is preliminary data.</text>
</comment>
<name>A0A6A4V0U3_AMPAM</name>
<dbReference type="GO" id="GO:0043565">
    <property type="term" value="F:sequence-specific DNA binding"/>
    <property type="evidence" value="ECO:0007669"/>
    <property type="project" value="InterPro"/>
</dbReference>
<dbReference type="InterPro" id="IPR016069">
    <property type="entry name" value="Translin_C"/>
</dbReference>
<comment type="function">
    <text evidence="14">Exhibits both single-stranded and double-stranded endoribonuclease activity. May act as an activator of RNA-induced silencing complex (RISC) by facilitating endonucleolytic cleavage of the siRNA passenger strand.</text>
</comment>
<evidence type="ECO:0000256" key="5">
    <source>
        <dbReference type="ARBA" id="ARBA00022196"/>
    </source>
</evidence>
<evidence type="ECO:0000256" key="1">
    <source>
        <dbReference type="ARBA" id="ARBA00004123"/>
    </source>
</evidence>
<keyword evidence="6" id="KW-0963">Cytoplasm</keyword>
<evidence type="ECO:0000256" key="14">
    <source>
        <dbReference type="ARBA" id="ARBA00025410"/>
    </source>
</evidence>
<keyword evidence="8" id="KW-0255">Endonuclease</keyword>
<keyword evidence="10" id="KW-0694">RNA-binding</keyword>
<keyword evidence="17" id="KW-0175">Coiled coil</keyword>
<evidence type="ECO:0000313" key="18">
    <source>
        <dbReference type="EMBL" id="KAF0286799.1"/>
    </source>
</evidence>
<comment type="similarity">
    <text evidence="3">Belongs to the translin family.</text>
</comment>
<dbReference type="GO" id="GO:0005634">
    <property type="term" value="C:nucleus"/>
    <property type="evidence" value="ECO:0007669"/>
    <property type="project" value="UniProtKB-SubCell"/>
</dbReference>
<dbReference type="OrthoDB" id="829at2759"/>
<keyword evidence="9" id="KW-0378">Hydrolase</keyword>
<keyword evidence="16" id="KW-0479">Metal-binding</keyword>
<organism evidence="18 19">
    <name type="scientific">Amphibalanus amphitrite</name>
    <name type="common">Striped barnacle</name>
    <name type="synonym">Balanus amphitrite</name>
    <dbReference type="NCBI Taxonomy" id="1232801"/>
    <lineage>
        <taxon>Eukaryota</taxon>
        <taxon>Metazoa</taxon>
        <taxon>Ecdysozoa</taxon>
        <taxon>Arthropoda</taxon>
        <taxon>Crustacea</taxon>
        <taxon>Multicrustacea</taxon>
        <taxon>Cirripedia</taxon>
        <taxon>Thoracica</taxon>
        <taxon>Thoracicalcarea</taxon>
        <taxon>Balanomorpha</taxon>
        <taxon>Balanoidea</taxon>
        <taxon>Balanidae</taxon>
        <taxon>Amphibalaninae</taxon>
        <taxon>Amphibalanus</taxon>
    </lineage>
</organism>
<dbReference type="PANTHER" id="PTHR10741">
    <property type="entry name" value="TRANSLIN AND TRANSLIN ASSOCIATED PROTEIN X"/>
    <property type="match status" value="1"/>
</dbReference>
<dbReference type="EMBL" id="VIIS01002228">
    <property type="protein sequence ID" value="KAF0286800.1"/>
    <property type="molecule type" value="Genomic_DNA"/>
</dbReference>
<evidence type="ECO:0000256" key="13">
    <source>
        <dbReference type="ARBA" id="ARBA00025374"/>
    </source>
</evidence>
<dbReference type="GO" id="GO:0016070">
    <property type="term" value="P:RNA metabolic process"/>
    <property type="evidence" value="ECO:0007669"/>
    <property type="project" value="InterPro"/>
</dbReference>
<evidence type="ECO:0000256" key="2">
    <source>
        <dbReference type="ARBA" id="ARBA00004496"/>
    </source>
</evidence>
<dbReference type="SUPFAM" id="SSF74784">
    <property type="entry name" value="Translin"/>
    <property type="match status" value="1"/>
</dbReference>
<accession>A0A6A4V0U3</accession>